<dbReference type="WBParaSite" id="PEQ_0000204301-mRNA-1">
    <property type="protein sequence ID" value="PEQ_0000204301-mRNA-1"/>
    <property type="gene ID" value="PEQ_0000204301"/>
</dbReference>
<name>A0A914R707_PAREQ</name>
<proteinExistence type="predicted"/>
<feature type="signal peptide" evidence="1">
    <location>
        <begin position="1"/>
        <end position="25"/>
    </location>
</feature>
<reference evidence="3" key="1">
    <citation type="submission" date="2022-11" db="UniProtKB">
        <authorList>
            <consortium name="WormBaseParasite"/>
        </authorList>
    </citation>
    <scope>IDENTIFICATION</scope>
</reference>
<evidence type="ECO:0000256" key="1">
    <source>
        <dbReference type="SAM" id="SignalP"/>
    </source>
</evidence>
<dbReference type="Proteomes" id="UP000887564">
    <property type="component" value="Unplaced"/>
</dbReference>
<evidence type="ECO:0000313" key="2">
    <source>
        <dbReference type="Proteomes" id="UP000887564"/>
    </source>
</evidence>
<accession>A0A914R707</accession>
<protein>
    <submittedName>
        <fullName evidence="3">Uncharacterized protein</fullName>
    </submittedName>
</protein>
<evidence type="ECO:0000313" key="3">
    <source>
        <dbReference type="WBParaSite" id="PEQ_0000204301-mRNA-1"/>
    </source>
</evidence>
<keyword evidence="2" id="KW-1185">Reference proteome</keyword>
<feature type="chain" id="PRO_5036826028" evidence="1">
    <location>
        <begin position="26"/>
        <end position="147"/>
    </location>
</feature>
<dbReference type="AlphaFoldDB" id="A0A914R707"/>
<sequence>MRCFNFVVCFGVLSLFLLVFVSTYGTDENLEHEIDRKQRAVDESIVLAHSYLMQHDLRPRMHTPSALAEQPQDDTNAELRRVGIQIKSDSDKLAKKWSELKKQVNAWSRIIDDAHAKMEHLKELGKKLFDDESCDANPCFLCDLDIW</sequence>
<organism evidence="2 3">
    <name type="scientific">Parascaris equorum</name>
    <name type="common">Equine roundworm</name>
    <dbReference type="NCBI Taxonomy" id="6256"/>
    <lineage>
        <taxon>Eukaryota</taxon>
        <taxon>Metazoa</taxon>
        <taxon>Ecdysozoa</taxon>
        <taxon>Nematoda</taxon>
        <taxon>Chromadorea</taxon>
        <taxon>Rhabditida</taxon>
        <taxon>Spirurina</taxon>
        <taxon>Ascaridomorpha</taxon>
        <taxon>Ascaridoidea</taxon>
        <taxon>Ascarididae</taxon>
        <taxon>Parascaris</taxon>
    </lineage>
</organism>
<keyword evidence="1" id="KW-0732">Signal</keyword>